<comment type="caution">
    <text evidence="2">The sequence shown here is derived from an EMBL/GenBank/DDBJ whole genome shotgun (WGS) entry which is preliminary data.</text>
</comment>
<organism evidence="2 3">
    <name type="scientific">Alligator mississippiensis</name>
    <name type="common">American alligator</name>
    <dbReference type="NCBI Taxonomy" id="8496"/>
    <lineage>
        <taxon>Eukaryota</taxon>
        <taxon>Metazoa</taxon>
        <taxon>Chordata</taxon>
        <taxon>Craniata</taxon>
        <taxon>Vertebrata</taxon>
        <taxon>Euteleostomi</taxon>
        <taxon>Archelosauria</taxon>
        <taxon>Archosauria</taxon>
        <taxon>Crocodylia</taxon>
        <taxon>Alligatoridae</taxon>
        <taxon>Alligatorinae</taxon>
        <taxon>Alligator</taxon>
    </lineage>
</organism>
<dbReference type="Proteomes" id="UP000050525">
    <property type="component" value="Unassembled WGS sequence"/>
</dbReference>
<sequence>MMTSHPVDGLTEEKRQISSLPPFPPSRWGRGDVTERSGVQFLLLPPYRANIRDLKMFCSSQNIPEAISLKHYCAPLLWSRDLQFNEDGSWGGGLPPEHQNCIFVLLVKICLNLP</sequence>
<protein>
    <submittedName>
        <fullName evidence="2">Uncharacterized protein</fullName>
    </submittedName>
</protein>
<gene>
    <name evidence="2" type="ORF">Y1Q_0021694</name>
</gene>
<feature type="region of interest" description="Disordered" evidence="1">
    <location>
        <begin position="1"/>
        <end position="32"/>
    </location>
</feature>
<name>A0A151PAS2_ALLMI</name>
<keyword evidence="3" id="KW-1185">Reference proteome</keyword>
<reference evidence="2 3" key="1">
    <citation type="journal article" date="2012" name="Genome Biol.">
        <title>Sequencing three crocodilian genomes to illuminate the evolution of archosaurs and amniotes.</title>
        <authorList>
            <person name="St John J.A."/>
            <person name="Braun E.L."/>
            <person name="Isberg S.R."/>
            <person name="Miles L.G."/>
            <person name="Chong A.Y."/>
            <person name="Gongora J."/>
            <person name="Dalzell P."/>
            <person name="Moran C."/>
            <person name="Bed'hom B."/>
            <person name="Abzhanov A."/>
            <person name="Burgess S.C."/>
            <person name="Cooksey A.M."/>
            <person name="Castoe T.A."/>
            <person name="Crawford N.G."/>
            <person name="Densmore L.D."/>
            <person name="Drew J.C."/>
            <person name="Edwards S.V."/>
            <person name="Faircloth B.C."/>
            <person name="Fujita M.K."/>
            <person name="Greenwold M.J."/>
            <person name="Hoffmann F.G."/>
            <person name="Howard J.M."/>
            <person name="Iguchi T."/>
            <person name="Janes D.E."/>
            <person name="Khan S.Y."/>
            <person name="Kohno S."/>
            <person name="de Koning A.J."/>
            <person name="Lance S.L."/>
            <person name="McCarthy F.M."/>
            <person name="McCormack J.E."/>
            <person name="Merchant M.E."/>
            <person name="Peterson D.G."/>
            <person name="Pollock D.D."/>
            <person name="Pourmand N."/>
            <person name="Raney B.J."/>
            <person name="Roessler K.A."/>
            <person name="Sanford J.R."/>
            <person name="Sawyer R.H."/>
            <person name="Schmidt C.J."/>
            <person name="Triplett E.W."/>
            <person name="Tuberville T.D."/>
            <person name="Venegas-Anaya M."/>
            <person name="Howard J.T."/>
            <person name="Jarvis E.D."/>
            <person name="Guillette L.J.Jr."/>
            <person name="Glenn T.C."/>
            <person name="Green R.E."/>
            <person name="Ray D.A."/>
        </authorList>
    </citation>
    <scope>NUCLEOTIDE SEQUENCE [LARGE SCALE GENOMIC DNA]</scope>
    <source>
        <strain evidence="2">KSC_2009_1</strain>
    </source>
</reference>
<evidence type="ECO:0000313" key="2">
    <source>
        <dbReference type="EMBL" id="KYO46133.1"/>
    </source>
</evidence>
<dbReference type="AlphaFoldDB" id="A0A151PAS2"/>
<accession>A0A151PAS2</accession>
<evidence type="ECO:0000313" key="3">
    <source>
        <dbReference type="Proteomes" id="UP000050525"/>
    </source>
</evidence>
<evidence type="ECO:0000256" key="1">
    <source>
        <dbReference type="SAM" id="MobiDB-lite"/>
    </source>
</evidence>
<proteinExistence type="predicted"/>
<dbReference type="EMBL" id="AKHW03000533">
    <property type="protein sequence ID" value="KYO46133.1"/>
    <property type="molecule type" value="Genomic_DNA"/>
</dbReference>